<proteinExistence type="predicted"/>
<dbReference type="AlphaFoldDB" id="A0A9W6Z0V1"/>
<feature type="region of interest" description="Disordered" evidence="1">
    <location>
        <begin position="238"/>
        <end position="269"/>
    </location>
</feature>
<keyword evidence="3" id="KW-1185">Reference proteome</keyword>
<feature type="region of interest" description="Disordered" evidence="1">
    <location>
        <begin position="1"/>
        <end position="85"/>
    </location>
</feature>
<protein>
    <submittedName>
        <fullName evidence="2">Unnamed protein product</fullName>
    </submittedName>
</protein>
<evidence type="ECO:0000313" key="2">
    <source>
        <dbReference type="EMBL" id="GMG36958.1"/>
    </source>
</evidence>
<dbReference type="Proteomes" id="UP001165063">
    <property type="component" value="Unassembled WGS sequence"/>
</dbReference>
<feature type="compositionally biased region" description="Basic residues" evidence="1">
    <location>
        <begin position="39"/>
        <end position="55"/>
    </location>
</feature>
<feature type="compositionally biased region" description="Acidic residues" evidence="1">
    <location>
        <begin position="64"/>
        <end position="76"/>
    </location>
</feature>
<evidence type="ECO:0000256" key="1">
    <source>
        <dbReference type="SAM" id="MobiDB-lite"/>
    </source>
</evidence>
<feature type="compositionally biased region" description="Acidic residues" evidence="1">
    <location>
        <begin position="25"/>
        <end position="35"/>
    </location>
</feature>
<gene>
    <name evidence="2" type="ORF">Amon01_000473800</name>
</gene>
<comment type="caution">
    <text evidence="2">The sequence shown here is derived from an EMBL/GenBank/DDBJ whole genome shotgun (WGS) entry which is preliminary data.</text>
</comment>
<evidence type="ECO:0000313" key="3">
    <source>
        <dbReference type="Proteomes" id="UP001165063"/>
    </source>
</evidence>
<dbReference type="OrthoDB" id="4060227at2759"/>
<accession>A0A9W6Z0V1</accession>
<dbReference type="EMBL" id="BSXU01002378">
    <property type="protein sequence ID" value="GMG36958.1"/>
    <property type="molecule type" value="Genomic_DNA"/>
</dbReference>
<name>A0A9W6Z0V1_AMBMO</name>
<organism evidence="2 3">
    <name type="scientific">Ambrosiozyma monospora</name>
    <name type="common">Yeast</name>
    <name type="synonym">Endomycopsis monosporus</name>
    <dbReference type="NCBI Taxonomy" id="43982"/>
    <lineage>
        <taxon>Eukaryota</taxon>
        <taxon>Fungi</taxon>
        <taxon>Dikarya</taxon>
        <taxon>Ascomycota</taxon>
        <taxon>Saccharomycotina</taxon>
        <taxon>Pichiomycetes</taxon>
        <taxon>Pichiales</taxon>
        <taxon>Pichiaceae</taxon>
        <taxon>Ambrosiozyma</taxon>
    </lineage>
</organism>
<reference evidence="2" key="1">
    <citation type="submission" date="2023-04" db="EMBL/GenBank/DDBJ databases">
        <title>Ambrosiozyma monospora NBRC 1965.</title>
        <authorList>
            <person name="Ichikawa N."/>
            <person name="Sato H."/>
            <person name="Tonouchi N."/>
        </authorList>
    </citation>
    <scope>NUCLEOTIDE SEQUENCE</scope>
    <source>
        <strain evidence="2">NBRC 1965</strain>
    </source>
</reference>
<sequence length="269" mass="30566">MHINSKAVREFHMNGAELPTLNEGQIEEVIEEQVEEKDHHHHDSSRSKHSHRNKRIRDEGYNSSDDDESDNEFDSEEALRKEMSPIESKRVSSELALSAAETVLNIVLNDPDILAALKYVPIHIHIMLYYAALLVLNPPAYLNSGKGEQNLQGSLDSIRLVKKLRMVVLNNMPIDKAFSDKLVTSLTGILKEKAELMKSEIAKTGGDEKMSKKLEREMLFLENADDDKFRFDYIDEDEKKKRGKRGAKISAWPGYDHGHPTASSKQQKS</sequence>